<protein>
    <submittedName>
        <fullName evidence="4">Glucosaminidase domain-containing protein</fullName>
    </submittedName>
</protein>
<comment type="caution">
    <text evidence="4">The sequence shown here is derived from an EMBL/GenBank/DDBJ whole genome shotgun (WGS) entry which is preliminary data.</text>
</comment>
<dbReference type="InterPro" id="IPR002901">
    <property type="entry name" value="MGlyc_endo_b_GlcNAc-like_dom"/>
</dbReference>
<dbReference type="Gene3D" id="2.30.30.40">
    <property type="entry name" value="SH3 Domains"/>
    <property type="match status" value="1"/>
</dbReference>
<keyword evidence="1" id="KW-0472">Membrane</keyword>
<proteinExistence type="predicted"/>
<dbReference type="Gene3D" id="1.10.530.10">
    <property type="match status" value="1"/>
</dbReference>
<keyword evidence="1" id="KW-1133">Transmembrane helix</keyword>
<dbReference type="RefSeq" id="WP_210659163.1">
    <property type="nucleotide sequence ID" value="NZ_JAGKSP010000005.1"/>
</dbReference>
<sequence length="374" mass="40307">MTRTIQWNVVAYMICALFVTTIILSFTFTNALWNSQIAGISAPHWLQNKTASSTKSLAPASQVIHLPKSLFQPATVIPKASTVEAVEPIRIIPVPAAPAVVVPKANPLHTYKVTAFYLNVRSMPDASSTILTEVKQGELLQVVSVTESGWLSLKDGGYVHGGYAEEVPQLSQTVSQSTAVPANQVKAAKIEVSTASVTHQTVKKVNAPTAAMDHLPIKKKLVTPLEKLAKPTSKVMSDSGLNKEQIATILKGTKLAGHGLEAAVLAIEDKYGINAFFTIAVMKLESGNGSSRLAQNKNNLFGLNAVTGKNAYKKAFSFATKGESVRKFGQLLSANYVERGYTTIEKVAKKYCPANGRWAGHVRSIMRSDFLKLA</sequence>
<feature type="domain" description="Mannosyl-glycoprotein endo-beta-N-acetylglucosamidase-like" evidence="2">
    <location>
        <begin position="265"/>
        <end position="368"/>
    </location>
</feature>
<dbReference type="Proteomes" id="UP000673394">
    <property type="component" value="Unassembled WGS sequence"/>
</dbReference>
<feature type="domain" description="SH3b" evidence="3">
    <location>
        <begin position="118"/>
        <end position="163"/>
    </location>
</feature>
<evidence type="ECO:0000259" key="2">
    <source>
        <dbReference type="Pfam" id="PF01832"/>
    </source>
</evidence>
<organism evidence="4 5">
    <name type="scientific">Paenibacillus lignilyticus</name>
    <dbReference type="NCBI Taxonomy" id="1172615"/>
    <lineage>
        <taxon>Bacteria</taxon>
        <taxon>Bacillati</taxon>
        <taxon>Bacillota</taxon>
        <taxon>Bacilli</taxon>
        <taxon>Bacillales</taxon>
        <taxon>Paenibacillaceae</taxon>
        <taxon>Paenibacillus</taxon>
    </lineage>
</organism>
<evidence type="ECO:0000313" key="4">
    <source>
        <dbReference type="EMBL" id="MBP3964134.1"/>
    </source>
</evidence>
<evidence type="ECO:0000313" key="5">
    <source>
        <dbReference type="Proteomes" id="UP000673394"/>
    </source>
</evidence>
<dbReference type="Pfam" id="PF01832">
    <property type="entry name" value="Glucosaminidase"/>
    <property type="match status" value="1"/>
</dbReference>
<gene>
    <name evidence="4" type="ORF">I8J30_15565</name>
</gene>
<keyword evidence="5" id="KW-1185">Reference proteome</keyword>
<reference evidence="4 5" key="1">
    <citation type="submission" date="2021-04" db="EMBL/GenBank/DDBJ databases">
        <title>Paenibacillus sp. DLE-14 whole genome sequence.</title>
        <authorList>
            <person name="Ham Y.J."/>
        </authorList>
    </citation>
    <scope>NUCLEOTIDE SEQUENCE [LARGE SCALE GENOMIC DNA]</scope>
    <source>
        <strain evidence="4 5">DLE-14</strain>
    </source>
</reference>
<evidence type="ECO:0000256" key="1">
    <source>
        <dbReference type="SAM" id="Phobius"/>
    </source>
</evidence>
<dbReference type="InterPro" id="IPR003646">
    <property type="entry name" value="SH3-like_bac-type"/>
</dbReference>
<name>A0ABS5CDS3_9BACL</name>
<feature type="transmembrane region" description="Helical" evidence="1">
    <location>
        <begin position="9"/>
        <end position="33"/>
    </location>
</feature>
<dbReference type="Pfam" id="PF08239">
    <property type="entry name" value="SH3_3"/>
    <property type="match status" value="1"/>
</dbReference>
<keyword evidence="1" id="KW-0812">Transmembrane</keyword>
<dbReference type="EMBL" id="JAGKSP010000005">
    <property type="protein sequence ID" value="MBP3964134.1"/>
    <property type="molecule type" value="Genomic_DNA"/>
</dbReference>
<evidence type="ECO:0000259" key="3">
    <source>
        <dbReference type="Pfam" id="PF08239"/>
    </source>
</evidence>
<accession>A0ABS5CDS3</accession>